<protein>
    <submittedName>
        <fullName evidence="1">Uncharacterized protein</fullName>
    </submittedName>
</protein>
<dbReference type="Proteomes" id="UP001145742">
    <property type="component" value="Unassembled WGS sequence"/>
</dbReference>
<organism evidence="1 2">
    <name type="scientific">Willisornis vidua</name>
    <name type="common">Xingu scale-backed antbird</name>
    <dbReference type="NCBI Taxonomy" id="1566151"/>
    <lineage>
        <taxon>Eukaryota</taxon>
        <taxon>Metazoa</taxon>
        <taxon>Chordata</taxon>
        <taxon>Craniata</taxon>
        <taxon>Vertebrata</taxon>
        <taxon>Euteleostomi</taxon>
        <taxon>Archelosauria</taxon>
        <taxon>Archosauria</taxon>
        <taxon>Dinosauria</taxon>
        <taxon>Saurischia</taxon>
        <taxon>Theropoda</taxon>
        <taxon>Coelurosauria</taxon>
        <taxon>Aves</taxon>
        <taxon>Neognathae</taxon>
        <taxon>Neoaves</taxon>
        <taxon>Telluraves</taxon>
        <taxon>Australaves</taxon>
        <taxon>Passeriformes</taxon>
        <taxon>Thamnophilidae</taxon>
        <taxon>Willisornis</taxon>
    </lineage>
</organism>
<dbReference type="EMBL" id="WHWB01034270">
    <property type="protein sequence ID" value="KAJ7411969.1"/>
    <property type="molecule type" value="Genomic_DNA"/>
</dbReference>
<gene>
    <name evidence="1" type="ORF">WISP_99656</name>
</gene>
<accession>A0ABQ9CYW2</accession>
<name>A0ABQ9CYW2_9PASS</name>
<comment type="caution">
    <text evidence="1">The sequence shown here is derived from an EMBL/GenBank/DDBJ whole genome shotgun (WGS) entry which is preliminary data.</text>
</comment>
<evidence type="ECO:0000313" key="2">
    <source>
        <dbReference type="Proteomes" id="UP001145742"/>
    </source>
</evidence>
<reference evidence="1" key="1">
    <citation type="submission" date="2019-10" db="EMBL/GenBank/DDBJ databases">
        <authorList>
            <person name="Soares A.E.R."/>
            <person name="Aleixo A."/>
            <person name="Schneider P."/>
            <person name="Miyaki C.Y."/>
            <person name="Schneider M.P."/>
            <person name="Mello C."/>
            <person name="Vasconcelos A.T.R."/>
        </authorList>
    </citation>
    <scope>NUCLEOTIDE SEQUENCE</scope>
    <source>
        <tissue evidence="1">Muscle</tissue>
    </source>
</reference>
<keyword evidence="2" id="KW-1185">Reference proteome</keyword>
<proteinExistence type="predicted"/>
<sequence length="98" mass="10754">MPVEKDLGVLIDSWLNMSQQGVQVAKKANGIPAWIKNSAIKAISSDVLTAGTVEESSPHLTPASFQVAVESHEDPHEPPLLETKQTHLSQMFLIRHVF</sequence>
<evidence type="ECO:0000313" key="1">
    <source>
        <dbReference type="EMBL" id="KAJ7411969.1"/>
    </source>
</evidence>